<dbReference type="VEuPathDB" id="FungiDB:CC1G_14629"/>
<dbReference type="HOGENOM" id="CLU_016785_6_0_1"/>
<proteinExistence type="predicted"/>
<feature type="compositionally biased region" description="Polar residues" evidence="1">
    <location>
        <begin position="1"/>
        <end position="12"/>
    </location>
</feature>
<reference evidence="3 4" key="1">
    <citation type="journal article" date="2010" name="Proc. Natl. Acad. Sci. U.S.A.">
        <title>Insights into evolution of multicellular fungi from the assembled chromosomes of the mushroom Coprinopsis cinerea (Coprinus cinereus).</title>
        <authorList>
            <person name="Stajich J.E."/>
            <person name="Wilke S.K."/>
            <person name="Ahren D."/>
            <person name="Au C.H."/>
            <person name="Birren B.W."/>
            <person name="Borodovsky M."/>
            <person name="Burns C."/>
            <person name="Canback B."/>
            <person name="Casselton L.A."/>
            <person name="Cheng C.K."/>
            <person name="Deng J."/>
            <person name="Dietrich F.S."/>
            <person name="Fargo D.C."/>
            <person name="Farman M.L."/>
            <person name="Gathman A.C."/>
            <person name="Goldberg J."/>
            <person name="Guigo R."/>
            <person name="Hoegger P.J."/>
            <person name="Hooker J.B."/>
            <person name="Huggins A."/>
            <person name="James T.Y."/>
            <person name="Kamada T."/>
            <person name="Kilaru S."/>
            <person name="Kodira C."/>
            <person name="Kues U."/>
            <person name="Kupfer D."/>
            <person name="Kwan H.S."/>
            <person name="Lomsadze A."/>
            <person name="Li W."/>
            <person name="Lilly W.W."/>
            <person name="Ma L.J."/>
            <person name="Mackey A.J."/>
            <person name="Manning G."/>
            <person name="Martin F."/>
            <person name="Muraguchi H."/>
            <person name="Natvig D.O."/>
            <person name="Palmerini H."/>
            <person name="Ramesh M.A."/>
            <person name="Rehmeyer C.J."/>
            <person name="Roe B.A."/>
            <person name="Shenoy N."/>
            <person name="Stanke M."/>
            <person name="Ter-Hovhannisyan V."/>
            <person name="Tunlid A."/>
            <person name="Velagapudi R."/>
            <person name="Vision T.J."/>
            <person name="Zeng Q."/>
            <person name="Zolan M.E."/>
            <person name="Pukkila P.J."/>
        </authorList>
    </citation>
    <scope>NUCLEOTIDE SEQUENCE [LARGE SCALE GENOMIC DNA]</scope>
    <source>
        <strain evidence="4">Okayama-7 / 130 / ATCC MYA-4618 / FGSC 9003</strain>
    </source>
</reference>
<protein>
    <submittedName>
        <fullName evidence="3">Phospholipase</fullName>
    </submittedName>
</protein>
<dbReference type="InterPro" id="IPR014710">
    <property type="entry name" value="RmlC-like_jellyroll"/>
</dbReference>
<dbReference type="EMBL" id="AACS02000005">
    <property type="protein sequence ID" value="EFI27704.1"/>
    <property type="molecule type" value="Genomic_DNA"/>
</dbReference>
<dbReference type="STRING" id="240176.D6RMV7"/>
<evidence type="ECO:0000256" key="1">
    <source>
        <dbReference type="SAM" id="MobiDB-lite"/>
    </source>
</evidence>
<evidence type="ECO:0000259" key="2">
    <source>
        <dbReference type="PROSITE" id="PS51184"/>
    </source>
</evidence>
<dbReference type="eggNOG" id="KOG2508">
    <property type="taxonomic scope" value="Eukaryota"/>
</dbReference>
<sequence length="335" mass="37501">MSRTSTFSNFSPKNIAVPPTSRNLSPKPKRVSASQLPPTALEFLRLANVSRPVVIEGTGSAVVPSRLSLTHLTGLDIPAFKRWTDDHLSEKMGDRLISVSVTPDGRADAIHGGPDGKLYFVEPHVEKMSMKGLLKRIQEHFLSGDFTGQVDTESEFVPLQEDVPSEISWCSEALGRPPEAVNLWIGNSKSITSVHSDPYENIYVVVRGKKKFTLIPPTDGWCLQERFYPHARFSRHSPSSLLEIVPSPSDTPMVRWSSLPDRRLSEVLPDDICPLHVELEAGQTLYLPVGWWHQVEQSEETTIALNWWYDAETRGLTWAVLSTLREAVQVDRGNK</sequence>
<dbReference type="OMA" id="YWHDMEF"/>
<dbReference type="PANTHER" id="PTHR12461">
    <property type="entry name" value="HYPOXIA-INDUCIBLE FACTOR 1 ALPHA INHIBITOR-RELATED"/>
    <property type="match status" value="1"/>
</dbReference>
<evidence type="ECO:0000313" key="4">
    <source>
        <dbReference type="Proteomes" id="UP000001861"/>
    </source>
</evidence>
<dbReference type="RefSeq" id="XP_002911198.1">
    <property type="nucleotide sequence ID" value="XM_002911152.1"/>
</dbReference>
<dbReference type="SUPFAM" id="SSF51197">
    <property type="entry name" value="Clavaminate synthase-like"/>
    <property type="match status" value="1"/>
</dbReference>
<feature type="domain" description="JmjC" evidence="2">
    <location>
        <begin position="146"/>
        <end position="324"/>
    </location>
</feature>
<name>D6RMV7_COPC7</name>
<accession>D6RMV7</accession>
<keyword evidence="4" id="KW-1185">Reference proteome</keyword>
<dbReference type="PANTHER" id="PTHR12461:SF99">
    <property type="entry name" value="BIFUNCTIONAL PEPTIDASE AND (3S)-LYSYL HYDROXYLASE JMJD7"/>
    <property type="match status" value="1"/>
</dbReference>
<dbReference type="InterPro" id="IPR041667">
    <property type="entry name" value="Cupin_8"/>
</dbReference>
<dbReference type="PROSITE" id="PS51184">
    <property type="entry name" value="JMJC"/>
    <property type="match status" value="1"/>
</dbReference>
<organism evidence="3 4">
    <name type="scientific">Coprinopsis cinerea (strain Okayama-7 / 130 / ATCC MYA-4618 / FGSC 9003)</name>
    <name type="common">Inky cap fungus</name>
    <name type="synonym">Hormographiella aspergillata</name>
    <dbReference type="NCBI Taxonomy" id="240176"/>
    <lineage>
        <taxon>Eukaryota</taxon>
        <taxon>Fungi</taxon>
        <taxon>Dikarya</taxon>
        <taxon>Basidiomycota</taxon>
        <taxon>Agaricomycotina</taxon>
        <taxon>Agaricomycetes</taxon>
        <taxon>Agaricomycetidae</taxon>
        <taxon>Agaricales</taxon>
        <taxon>Agaricineae</taxon>
        <taxon>Psathyrellaceae</taxon>
        <taxon>Coprinopsis</taxon>
    </lineage>
</organism>
<dbReference type="InterPro" id="IPR003347">
    <property type="entry name" value="JmjC_dom"/>
</dbReference>
<dbReference type="InParanoid" id="D6RMV7"/>
<dbReference type="GeneID" id="9380099"/>
<dbReference type="AlphaFoldDB" id="D6RMV7"/>
<dbReference type="Proteomes" id="UP000001861">
    <property type="component" value="Unassembled WGS sequence"/>
</dbReference>
<dbReference type="Gene3D" id="2.60.120.10">
    <property type="entry name" value="Jelly Rolls"/>
    <property type="match status" value="1"/>
</dbReference>
<gene>
    <name evidence="3" type="ORF">CC1G_14629</name>
</gene>
<dbReference type="OrthoDB" id="424465at2759"/>
<dbReference type="SMART" id="SM00558">
    <property type="entry name" value="JmjC"/>
    <property type="match status" value="1"/>
</dbReference>
<comment type="caution">
    <text evidence="3">The sequence shown here is derived from an EMBL/GenBank/DDBJ whole genome shotgun (WGS) entry which is preliminary data.</text>
</comment>
<evidence type="ECO:0000313" key="3">
    <source>
        <dbReference type="EMBL" id="EFI27704.1"/>
    </source>
</evidence>
<dbReference type="Pfam" id="PF13621">
    <property type="entry name" value="Cupin_8"/>
    <property type="match status" value="1"/>
</dbReference>
<feature type="region of interest" description="Disordered" evidence="1">
    <location>
        <begin position="1"/>
        <end position="33"/>
    </location>
</feature>
<dbReference type="KEGG" id="cci:CC1G_14629"/>